<accession>A0A066WN17</accession>
<gene>
    <name evidence="1" type="ORF">FEM21_28150</name>
</gene>
<keyword evidence="2" id="KW-1185">Reference proteome</keyword>
<proteinExistence type="predicted"/>
<evidence type="ECO:0000313" key="1">
    <source>
        <dbReference type="EMBL" id="KDN53998.1"/>
    </source>
</evidence>
<evidence type="ECO:0000313" key="2">
    <source>
        <dbReference type="Proteomes" id="UP000027064"/>
    </source>
</evidence>
<dbReference type="Proteomes" id="UP000027064">
    <property type="component" value="Unassembled WGS sequence"/>
</dbReference>
<protein>
    <submittedName>
        <fullName evidence="1">Uncharacterized protein</fullName>
    </submittedName>
</protein>
<dbReference type="PATRIC" id="fig|1492738.3.peg.2802"/>
<name>A0A066WN17_9FLAO</name>
<sequence length="39" mass="4640">MVLVSILEIIFEKPKLKNHLLISADYCKNLMNLLRKKRI</sequence>
<reference evidence="1 2" key="1">
    <citation type="submission" date="2014-05" db="EMBL/GenBank/DDBJ databases">
        <title>Genome Sequence of Flavobacterium sp. EM1321.</title>
        <authorList>
            <person name="Shin S.-K."/>
            <person name="Yi H."/>
        </authorList>
    </citation>
    <scope>NUCLEOTIDE SEQUENCE [LARGE SCALE GENOMIC DNA]</scope>
    <source>
        <strain evidence="1 2">EM1321</strain>
    </source>
</reference>
<dbReference type="AlphaFoldDB" id="A0A066WN17"/>
<comment type="caution">
    <text evidence="1">The sequence shown here is derived from an EMBL/GenBank/DDBJ whole genome shotgun (WGS) entry which is preliminary data.</text>
</comment>
<organism evidence="1 2">
    <name type="scientific">Flavobacterium seoulense</name>
    <dbReference type="NCBI Taxonomy" id="1492738"/>
    <lineage>
        <taxon>Bacteria</taxon>
        <taxon>Pseudomonadati</taxon>
        <taxon>Bacteroidota</taxon>
        <taxon>Flavobacteriia</taxon>
        <taxon>Flavobacteriales</taxon>
        <taxon>Flavobacteriaceae</taxon>
        <taxon>Flavobacterium</taxon>
    </lineage>
</organism>
<dbReference type="EMBL" id="JNCA01000029">
    <property type="protein sequence ID" value="KDN53998.1"/>
    <property type="molecule type" value="Genomic_DNA"/>
</dbReference>